<reference evidence="12 13" key="1">
    <citation type="submission" date="2016-09" db="EMBL/GenBank/DDBJ databases">
        <title>Extensive genetic diversity and differential bi-allelic expression allows diatom success in the polar Southern Ocean.</title>
        <authorList>
            <consortium name="DOE Joint Genome Institute"/>
            <person name="Mock T."/>
            <person name="Otillar R.P."/>
            <person name="Strauss J."/>
            <person name="Dupont C."/>
            <person name="Frickenhaus S."/>
            <person name="Maumus F."/>
            <person name="Mcmullan M."/>
            <person name="Sanges R."/>
            <person name="Schmutz J."/>
            <person name="Toseland A."/>
            <person name="Valas R."/>
            <person name="Veluchamy A."/>
            <person name="Ward B.J."/>
            <person name="Allen A."/>
            <person name="Barry K."/>
            <person name="Falciatore A."/>
            <person name="Ferrante M."/>
            <person name="Fortunato A.E."/>
            <person name="Gloeckner G."/>
            <person name="Gruber A."/>
            <person name="Hipkin R."/>
            <person name="Janech M."/>
            <person name="Kroth P."/>
            <person name="Leese F."/>
            <person name="Lindquist E."/>
            <person name="Lyon B.R."/>
            <person name="Martin J."/>
            <person name="Mayer C."/>
            <person name="Parker M."/>
            <person name="Quesneville H."/>
            <person name="Raymond J."/>
            <person name="Uhlig C."/>
            <person name="Valentin K.U."/>
            <person name="Worden A.Z."/>
            <person name="Armbrust E.V."/>
            <person name="Bowler C."/>
            <person name="Green B."/>
            <person name="Moulton V."/>
            <person name="Van Oosterhout C."/>
            <person name="Grigoriev I."/>
        </authorList>
    </citation>
    <scope>NUCLEOTIDE SEQUENCE [LARGE SCALE GENOMIC DNA]</scope>
    <source>
        <strain evidence="12 13">CCMP1102</strain>
    </source>
</reference>
<comment type="subcellular location">
    <subcellularLocation>
        <location evidence="1">Nucleus</location>
    </subcellularLocation>
</comment>
<feature type="compositionally biased region" description="Basic and acidic residues" evidence="10">
    <location>
        <begin position="1"/>
        <end position="17"/>
    </location>
</feature>
<keyword evidence="7" id="KW-0805">Transcription regulation</keyword>
<evidence type="ECO:0000313" key="12">
    <source>
        <dbReference type="EMBL" id="OEU08740.1"/>
    </source>
</evidence>
<dbReference type="GO" id="GO:0040029">
    <property type="term" value="P:epigenetic regulation of gene expression"/>
    <property type="evidence" value="ECO:0007669"/>
    <property type="project" value="TreeGrafter"/>
</dbReference>
<feature type="compositionally biased region" description="Polar residues" evidence="10">
    <location>
        <begin position="23"/>
        <end position="58"/>
    </location>
</feature>
<dbReference type="PANTHER" id="PTHR10625:SF5">
    <property type="entry name" value="HISTONE DEACETYLASE"/>
    <property type="match status" value="1"/>
</dbReference>
<dbReference type="KEGG" id="fcy:FRACYDRAFT_249643"/>
<evidence type="ECO:0000256" key="4">
    <source>
        <dbReference type="ARBA" id="ARBA00022491"/>
    </source>
</evidence>
<sequence>MEDQHLAQTKDKEDNNDTIRPITENTTHNDVQYRASYTSDPVPNGTASHTKPSNNTSSISVIGNVNVIPKPSLATTSTASLPPSTAVTSATMTSMETRLLPTNSSHTTTTAATLSDKPSNINVNAAAAAATAGNSTVSSSSTAIEPPHANGDNNDIKLNKNKSLPDIATKKQKMDDIESASKTTRPITTTTSSSGDSMIISSTEVNEQDGRNNALAPNENSTSVSVSVSDSRKQQSDQKKEDDGNVPSEEKKKIVTKATAASNGGPSNKSTIKDDKKVVATASSGVSFSSRDMGKSYDKNTRVSTMQTCQCNRCAGQCDRKVYRYKKCPFCENKKCKPASIQHPEPQPKPKSKAVPIVSTTKKSSSSDKSSSTTSSTANNNNNRKRSSSPKPPPQVAAIVASTKKKENNGTEVVSLYTTFPTLKIMSDPGIRPLRSLSTAERIQLERLFEFDNGANDETWDEHFMGVLALTNSNEVENPDGREGERSKKRSLLEWVGINTEINDSSTDNNNDGTSIVNIESNNSLELISHVLRHVYNYKNVPKQAKLILANIDMNSPESIAEAISRLSIDPIVLQQDGWTTTKASEPMGASGGAYRIGEKIWWQGYVGVVIAFVHDNDMGDLWKGMWIEDLLTFDLEPEELADSRKKYERKKAAQSSSDQKRKLTQGNAKVKFDVDGIEHGIILATSFARGARHGVFWPARVMHVSELVGVHSKRGRNKKKVDVVFLAPYWNSNHAMMKNGGGGGGGRRVEALSDSVLRHGEALFSSGPLFEVEITDADEASIQRYPYDAESGLDIDSLRLSFKLMGLPRDAFSRFLDSHRLALGFRTFSQFEMKSTRASDSDRAAAVLLEGHPLAVHTAHFPASALQLPFIHMLSQLPHHEKQTFRPKAYPGDMAKGEPALQFGRILDSMKPPACWGLNLDGTSEVKESPQFYSTISSPVSFSRQGKGSKDDPYDTGRFIVGLSSLHSLISENSHTSNILKNSLNELVIADAKCSSLQQIHGSEARNKYLRSMNRTWIIVKSQGETLIASLKKDKYLMFLKDWRRCCERIYKHINTTSGSDSVSWVITDSRCNLHLTSSDCYERAVRLPAALKGARQAKGNIRIINTVGEKYLDLAENDVIRRAHKMSYIERIKKRCLAATEDDVVALTDDSDGNGGEDTKGSKGTWNAAISGVGAALQGVDMIMNGECLNAFCATRPPGHHAGGPDINGVDFEDDNLDQLEHHLGGNPKKGIFPGRCGDISPHKGVLNIPLGGRVTPHALGTALVTKVTPTVDKFNPELIIISAGFDAHKNDPLNMGGLTAEDFGTLTEVVCKLAYKCCSGRVLSVLEGGYGVPCCRPQNFPETSAGMNTATNADSKSKQAQSVQLECLELGADLPPYMTDVISSYALQKRLDKCHQEGFIHCVTEHVSALARCNAVPR</sequence>
<dbReference type="GO" id="GO:0000118">
    <property type="term" value="C:histone deacetylase complex"/>
    <property type="evidence" value="ECO:0007669"/>
    <property type="project" value="TreeGrafter"/>
</dbReference>
<accession>A0A1E7ERU5</accession>
<evidence type="ECO:0000256" key="1">
    <source>
        <dbReference type="ARBA" id="ARBA00004123"/>
    </source>
</evidence>
<protein>
    <recommendedName>
        <fullName evidence="3">histone deacetylase</fullName>
        <ecNumber evidence="3">3.5.1.98</ecNumber>
    </recommendedName>
</protein>
<evidence type="ECO:0000256" key="10">
    <source>
        <dbReference type="SAM" id="MobiDB-lite"/>
    </source>
</evidence>
<dbReference type="EMBL" id="KV784379">
    <property type="protein sequence ID" value="OEU08740.1"/>
    <property type="molecule type" value="Genomic_DNA"/>
</dbReference>
<evidence type="ECO:0000256" key="2">
    <source>
        <dbReference type="ARBA" id="ARBA00007738"/>
    </source>
</evidence>
<keyword evidence="9" id="KW-0539">Nucleus</keyword>
<keyword evidence="4" id="KW-0678">Repressor</keyword>
<dbReference type="InterPro" id="IPR037138">
    <property type="entry name" value="His_deacetylse_dom_sf"/>
</dbReference>
<feature type="compositionally biased region" description="Low complexity" evidence="10">
    <location>
        <begin position="359"/>
        <end position="382"/>
    </location>
</feature>
<evidence type="ECO:0000256" key="9">
    <source>
        <dbReference type="ARBA" id="ARBA00023242"/>
    </source>
</evidence>
<comment type="similarity">
    <text evidence="2">Belongs to the histone deacetylase family. HD type 2 subfamily.</text>
</comment>
<evidence type="ECO:0000256" key="5">
    <source>
        <dbReference type="ARBA" id="ARBA00022801"/>
    </source>
</evidence>
<dbReference type="EC" id="3.5.1.98" evidence="3"/>
<dbReference type="SUPFAM" id="SSF52768">
    <property type="entry name" value="Arginase/deacetylase"/>
    <property type="match status" value="1"/>
</dbReference>
<dbReference type="OrthoDB" id="424012at2759"/>
<keyword evidence="8" id="KW-0804">Transcription</keyword>
<feature type="compositionally biased region" description="Polar residues" evidence="10">
    <location>
        <begin position="259"/>
        <end position="270"/>
    </location>
</feature>
<feature type="compositionally biased region" description="Basic and acidic residues" evidence="10">
    <location>
        <begin position="230"/>
        <end position="253"/>
    </location>
</feature>
<feature type="region of interest" description="Disordered" evidence="10">
    <location>
        <begin position="133"/>
        <end position="276"/>
    </location>
</feature>
<evidence type="ECO:0000256" key="6">
    <source>
        <dbReference type="ARBA" id="ARBA00022853"/>
    </source>
</evidence>
<evidence type="ECO:0000256" key="8">
    <source>
        <dbReference type="ARBA" id="ARBA00023163"/>
    </source>
</evidence>
<dbReference type="PANTHER" id="PTHR10625">
    <property type="entry name" value="HISTONE DEACETYLASE HDAC1-RELATED"/>
    <property type="match status" value="1"/>
</dbReference>
<feature type="region of interest" description="Disordered" evidence="10">
    <location>
        <begin position="96"/>
        <end position="116"/>
    </location>
</feature>
<keyword evidence="5" id="KW-0378">Hydrolase</keyword>
<evidence type="ECO:0000313" key="13">
    <source>
        <dbReference type="Proteomes" id="UP000095751"/>
    </source>
</evidence>
<feature type="region of interest" description="Disordered" evidence="10">
    <location>
        <begin position="1"/>
        <end position="58"/>
    </location>
</feature>
<dbReference type="Pfam" id="PF00850">
    <property type="entry name" value="Hist_deacetyl"/>
    <property type="match status" value="2"/>
</dbReference>
<gene>
    <name evidence="12" type="ORF">FRACYDRAFT_249643</name>
</gene>
<dbReference type="GO" id="GO:0005737">
    <property type="term" value="C:cytoplasm"/>
    <property type="evidence" value="ECO:0007669"/>
    <property type="project" value="TreeGrafter"/>
</dbReference>
<keyword evidence="6" id="KW-0156">Chromatin regulator</keyword>
<feature type="compositionally biased region" description="Low complexity" evidence="10">
    <location>
        <begin position="133"/>
        <end position="144"/>
    </location>
</feature>
<evidence type="ECO:0000256" key="3">
    <source>
        <dbReference type="ARBA" id="ARBA00012111"/>
    </source>
</evidence>
<dbReference type="InterPro" id="IPR023696">
    <property type="entry name" value="Ureohydrolase_dom_sf"/>
</dbReference>
<name>A0A1E7ERU5_9STRA</name>
<dbReference type="InParanoid" id="A0A1E7ERU5"/>
<dbReference type="InterPro" id="IPR023801">
    <property type="entry name" value="His_deacetylse_dom"/>
</dbReference>
<feature type="domain" description="Histone deacetylase" evidence="11">
    <location>
        <begin position="1113"/>
        <end position="1205"/>
    </location>
</feature>
<evidence type="ECO:0000256" key="7">
    <source>
        <dbReference type="ARBA" id="ARBA00023015"/>
    </source>
</evidence>
<feature type="domain" description="Histone deacetylase" evidence="11">
    <location>
        <begin position="1232"/>
        <end position="1335"/>
    </location>
</feature>
<organism evidence="12 13">
    <name type="scientific">Fragilariopsis cylindrus CCMP1102</name>
    <dbReference type="NCBI Taxonomy" id="635003"/>
    <lineage>
        <taxon>Eukaryota</taxon>
        <taxon>Sar</taxon>
        <taxon>Stramenopiles</taxon>
        <taxon>Ochrophyta</taxon>
        <taxon>Bacillariophyta</taxon>
        <taxon>Bacillariophyceae</taxon>
        <taxon>Bacillariophycidae</taxon>
        <taxon>Bacillariales</taxon>
        <taxon>Bacillariaceae</taxon>
        <taxon>Fragilariopsis</taxon>
    </lineage>
</organism>
<dbReference type="Gene3D" id="3.40.800.20">
    <property type="entry name" value="Histone deacetylase domain"/>
    <property type="match status" value="2"/>
</dbReference>
<feature type="compositionally biased region" description="Low complexity" evidence="10">
    <location>
        <begin position="107"/>
        <end position="116"/>
    </location>
</feature>
<keyword evidence="13" id="KW-1185">Reference proteome</keyword>
<dbReference type="GO" id="GO:0141221">
    <property type="term" value="F:histone deacetylase activity, hydrolytic mechanism"/>
    <property type="evidence" value="ECO:0007669"/>
    <property type="project" value="UniProtKB-EC"/>
</dbReference>
<proteinExistence type="inferred from homology"/>
<feature type="region of interest" description="Disordered" evidence="10">
    <location>
        <begin position="337"/>
        <end position="396"/>
    </location>
</feature>
<dbReference type="Proteomes" id="UP000095751">
    <property type="component" value="Unassembled WGS sequence"/>
</dbReference>
<evidence type="ECO:0000259" key="11">
    <source>
        <dbReference type="Pfam" id="PF00850"/>
    </source>
</evidence>
<feature type="compositionally biased region" description="Low complexity" evidence="10">
    <location>
        <begin position="180"/>
        <end position="203"/>
    </location>
</feature>